<dbReference type="Gene3D" id="1.20.1050.10">
    <property type="match status" value="1"/>
</dbReference>
<dbReference type="SFLD" id="SFLDS00019">
    <property type="entry name" value="Glutathione_Transferase_(cytos"/>
    <property type="match status" value="1"/>
</dbReference>
<feature type="domain" description="GST C-terminal" evidence="2">
    <location>
        <begin position="84"/>
        <end position="201"/>
    </location>
</feature>
<dbReference type="SFLD" id="SFLDG01150">
    <property type="entry name" value="Main.1:_Beta-like"/>
    <property type="match status" value="1"/>
</dbReference>
<sequence>MKLYYAPGACSLASRISLHEAEVPVEFERVDLKSKVTEFGEEYSQLNPKGYVPMLVLEDGKAITENIAILLLIADRQPPFEPGNPLGRIRLVEMLSYLATELHPAFKPLWHGAHDIEKAAAREAVTSRLELVAEQIRELYLFGPRFTVADAYLFVMLRWAKAFGAWMPVELLAYFERVAERPAVRQSLAEEGLRGDLHSPFFGSHTSAQETAM</sequence>
<organism evidence="3 4">
    <name type="scientific">Croceibacterium selenioxidans</name>
    <dbReference type="NCBI Taxonomy" id="2838833"/>
    <lineage>
        <taxon>Bacteria</taxon>
        <taxon>Pseudomonadati</taxon>
        <taxon>Pseudomonadota</taxon>
        <taxon>Alphaproteobacteria</taxon>
        <taxon>Sphingomonadales</taxon>
        <taxon>Erythrobacteraceae</taxon>
        <taxon>Croceibacterium</taxon>
    </lineage>
</organism>
<dbReference type="Pfam" id="PF00043">
    <property type="entry name" value="GST_C"/>
    <property type="match status" value="1"/>
</dbReference>
<dbReference type="InterPro" id="IPR036282">
    <property type="entry name" value="Glutathione-S-Trfase_C_sf"/>
</dbReference>
<dbReference type="EMBL" id="JAHFVK010000002">
    <property type="protein sequence ID" value="MBT2134629.1"/>
    <property type="molecule type" value="Genomic_DNA"/>
</dbReference>
<name>A0ABS5W4L8_9SPHN</name>
<gene>
    <name evidence="3" type="ORF">KK137_09805</name>
</gene>
<dbReference type="PANTHER" id="PTHR44051:SF8">
    <property type="entry name" value="GLUTATHIONE S-TRANSFERASE GSTA"/>
    <property type="match status" value="1"/>
</dbReference>
<dbReference type="InterPro" id="IPR036249">
    <property type="entry name" value="Thioredoxin-like_sf"/>
</dbReference>
<dbReference type="InterPro" id="IPR040079">
    <property type="entry name" value="Glutathione_S-Trfase"/>
</dbReference>
<dbReference type="SUPFAM" id="SSF47616">
    <property type="entry name" value="GST C-terminal domain-like"/>
    <property type="match status" value="1"/>
</dbReference>
<dbReference type="Gene3D" id="3.40.30.10">
    <property type="entry name" value="Glutaredoxin"/>
    <property type="match status" value="1"/>
</dbReference>
<dbReference type="InterPro" id="IPR010987">
    <property type="entry name" value="Glutathione-S-Trfase_C-like"/>
</dbReference>
<dbReference type="PROSITE" id="PS50405">
    <property type="entry name" value="GST_CTER"/>
    <property type="match status" value="1"/>
</dbReference>
<feature type="domain" description="GST N-terminal" evidence="1">
    <location>
        <begin position="1"/>
        <end position="81"/>
    </location>
</feature>
<reference evidence="3 4" key="1">
    <citation type="submission" date="2021-05" db="EMBL/GenBank/DDBJ databases">
        <title>Croceibacterium sp. LX-88 genome sequence.</title>
        <authorList>
            <person name="Luo X."/>
        </authorList>
    </citation>
    <scope>NUCLEOTIDE SEQUENCE [LARGE SCALE GENOMIC DNA]</scope>
    <source>
        <strain evidence="3 4">LX-88</strain>
    </source>
</reference>
<dbReference type="SFLD" id="SFLDG00358">
    <property type="entry name" value="Main_(cytGST)"/>
    <property type="match status" value="1"/>
</dbReference>
<dbReference type="CDD" id="cd03188">
    <property type="entry name" value="GST_C_Beta"/>
    <property type="match status" value="1"/>
</dbReference>
<dbReference type="Pfam" id="PF13409">
    <property type="entry name" value="GST_N_2"/>
    <property type="match status" value="1"/>
</dbReference>
<evidence type="ECO:0000259" key="2">
    <source>
        <dbReference type="PROSITE" id="PS50405"/>
    </source>
</evidence>
<evidence type="ECO:0000313" key="3">
    <source>
        <dbReference type="EMBL" id="MBT2134629.1"/>
    </source>
</evidence>
<protein>
    <submittedName>
        <fullName evidence="3">Glutathione S-transferase N-terminal domain-containing protein</fullName>
    </submittedName>
</protein>
<dbReference type="PROSITE" id="PS50404">
    <property type="entry name" value="GST_NTER"/>
    <property type="match status" value="1"/>
</dbReference>
<dbReference type="Proteomes" id="UP000811255">
    <property type="component" value="Unassembled WGS sequence"/>
</dbReference>
<dbReference type="PANTHER" id="PTHR44051">
    <property type="entry name" value="GLUTATHIONE S-TRANSFERASE-RELATED"/>
    <property type="match status" value="1"/>
</dbReference>
<comment type="caution">
    <text evidence="3">The sequence shown here is derived from an EMBL/GenBank/DDBJ whole genome shotgun (WGS) entry which is preliminary data.</text>
</comment>
<evidence type="ECO:0000259" key="1">
    <source>
        <dbReference type="PROSITE" id="PS50404"/>
    </source>
</evidence>
<accession>A0ABS5W4L8</accession>
<dbReference type="CDD" id="cd03057">
    <property type="entry name" value="GST_N_Beta"/>
    <property type="match status" value="1"/>
</dbReference>
<evidence type="ECO:0000313" key="4">
    <source>
        <dbReference type="Proteomes" id="UP000811255"/>
    </source>
</evidence>
<proteinExistence type="predicted"/>
<keyword evidence="4" id="KW-1185">Reference proteome</keyword>
<dbReference type="InterPro" id="IPR004046">
    <property type="entry name" value="GST_C"/>
</dbReference>
<dbReference type="RefSeq" id="WP_214536263.1">
    <property type="nucleotide sequence ID" value="NZ_JAHFVK010000002.1"/>
</dbReference>
<dbReference type="SUPFAM" id="SSF52833">
    <property type="entry name" value="Thioredoxin-like"/>
    <property type="match status" value="1"/>
</dbReference>
<dbReference type="InterPro" id="IPR004045">
    <property type="entry name" value="Glutathione_S-Trfase_N"/>
</dbReference>